<dbReference type="Proteomes" id="UP001198901">
    <property type="component" value="Unassembled WGS sequence"/>
</dbReference>
<protein>
    <recommendedName>
        <fullName evidence="3">Transmembrane protein</fullName>
    </recommendedName>
</protein>
<evidence type="ECO:0008006" key="3">
    <source>
        <dbReference type="Google" id="ProtNLM"/>
    </source>
</evidence>
<sequence>MISQLLHKTTALLLTILLLANNLNNIIIVTDFVVNQDFIAKTLCIQKEEQKGCMGKCYLKKQLEEASTQDEKQPLQIQNRIELSLFILADKDLSVKTKSSFQFNKKNLFFYNKGLTPFQIVFEITHPPEKSA</sequence>
<organism evidence="1 2">
    <name type="scientific">Winogradskyella alexanderae</name>
    <dbReference type="NCBI Taxonomy" id="2877123"/>
    <lineage>
        <taxon>Bacteria</taxon>
        <taxon>Pseudomonadati</taxon>
        <taxon>Bacteroidota</taxon>
        <taxon>Flavobacteriia</taxon>
        <taxon>Flavobacteriales</taxon>
        <taxon>Flavobacteriaceae</taxon>
        <taxon>Winogradskyella</taxon>
    </lineage>
</organism>
<reference evidence="2" key="1">
    <citation type="submission" date="2023-07" db="EMBL/GenBank/DDBJ databases">
        <authorList>
            <person name="Yue Y."/>
        </authorList>
    </citation>
    <scope>NUCLEOTIDE SEQUENCE [LARGE SCALE GENOMIC DNA]</scope>
    <source>
        <strain evidence="2">D23</strain>
    </source>
</reference>
<evidence type="ECO:0000313" key="1">
    <source>
        <dbReference type="EMBL" id="MCA0131028.1"/>
    </source>
</evidence>
<gene>
    <name evidence="1" type="ORF">LBU54_00410</name>
</gene>
<comment type="caution">
    <text evidence="1">The sequence shown here is derived from an EMBL/GenBank/DDBJ whole genome shotgun (WGS) entry which is preliminary data.</text>
</comment>
<keyword evidence="2" id="KW-1185">Reference proteome</keyword>
<name>A0ABS7XM31_9FLAO</name>
<evidence type="ECO:0000313" key="2">
    <source>
        <dbReference type="Proteomes" id="UP001198901"/>
    </source>
</evidence>
<dbReference type="RefSeq" id="WP_224523852.1">
    <property type="nucleotide sequence ID" value="NZ_JAIUJR010000001.1"/>
</dbReference>
<proteinExistence type="predicted"/>
<dbReference type="EMBL" id="JAIUJR010000001">
    <property type="protein sequence ID" value="MCA0131028.1"/>
    <property type="molecule type" value="Genomic_DNA"/>
</dbReference>
<accession>A0ABS7XM31</accession>